<dbReference type="InterPro" id="IPR002241">
    <property type="entry name" value="Glyco_hydro_27"/>
</dbReference>
<dbReference type="InterPro" id="IPR015919">
    <property type="entry name" value="Cadherin-like_sf"/>
</dbReference>
<dbReference type="AlphaFoldDB" id="A0A7V4WWA9"/>
<dbReference type="InterPro" id="IPR013785">
    <property type="entry name" value="Aldolase_TIM"/>
</dbReference>
<proteinExistence type="inferred from homology"/>
<comment type="catalytic activity">
    <reaction evidence="5">
        <text>Hydrolysis of terminal, non-reducing alpha-D-galactose residues in alpha-D-galactosides, including galactose oligosaccharides, galactomannans and galactolipids.</text>
        <dbReference type="EC" id="3.2.1.22"/>
    </reaction>
</comment>
<dbReference type="Pfam" id="PF17801">
    <property type="entry name" value="Melibiase_C"/>
    <property type="match status" value="1"/>
</dbReference>
<dbReference type="InterPro" id="IPR008979">
    <property type="entry name" value="Galactose-bd-like_sf"/>
</dbReference>
<dbReference type="Gene3D" id="3.20.20.70">
    <property type="entry name" value="Aldolase class I"/>
    <property type="match status" value="1"/>
</dbReference>
<dbReference type="SUPFAM" id="SSF51011">
    <property type="entry name" value="Glycosyl hydrolase domain"/>
    <property type="match status" value="1"/>
</dbReference>
<dbReference type="GO" id="GO:0005975">
    <property type="term" value="P:carbohydrate metabolic process"/>
    <property type="evidence" value="ECO:0007669"/>
    <property type="project" value="InterPro"/>
</dbReference>
<protein>
    <recommendedName>
        <fullName evidence="5">Alpha-galactosidase</fullName>
        <ecNumber evidence="5">3.2.1.22</ecNumber>
    </recommendedName>
    <alternativeName>
        <fullName evidence="5">Melibiase</fullName>
    </alternativeName>
</protein>
<dbReference type="EMBL" id="DRQG01000127">
    <property type="protein sequence ID" value="HGY56733.1"/>
    <property type="molecule type" value="Genomic_DNA"/>
</dbReference>
<dbReference type="InterPro" id="IPR041233">
    <property type="entry name" value="Melibiase_C"/>
</dbReference>
<comment type="caution">
    <text evidence="8">The sequence shown here is derived from an EMBL/GenBank/DDBJ whole genome shotgun (WGS) entry which is preliminary data.</text>
</comment>
<dbReference type="Pfam" id="PF05345">
    <property type="entry name" value="He_PIG"/>
    <property type="match status" value="1"/>
</dbReference>
<evidence type="ECO:0000259" key="7">
    <source>
        <dbReference type="Pfam" id="PF17801"/>
    </source>
</evidence>
<dbReference type="Pfam" id="PF16499">
    <property type="entry name" value="Melibiase_2"/>
    <property type="match status" value="1"/>
</dbReference>
<feature type="signal peptide" evidence="6">
    <location>
        <begin position="1"/>
        <end position="23"/>
    </location>
</feature>
<accession>A0A7V4WWA9</accession>
<dbReference type="SUPFAM" id="SSF51445">
    <property type="entry name" value="(Trans)glycosidases"/>
    <property type="match status" value="1"/>
</dbReference>
<name>A0A7V4WWA9_CALAY</name>
<evidence type="ECO:0000256" key="2">
    <source>
        <dbReference type="ARBA" id="ARBA00022729"/>
    </source>
</evidence>
<dbReference type="InterPro" id="IPR013783">
    <property type="entry name" value="Ig-like_fold"/>
</dbReference>
<dbReference type="SUPFAM" id="SSF49785">
    <property type="entry name" value="Galactose-binding domain-like"/>
    <property type="match status" value="1"/>
</dbReference>
<dbReference type="SUPFAM" id="SSF49313">
    <property type="entry name" value="Cadherin-like"/>
    <property type="match status" value="1"/>
</dbReference>
<keyword evidence="2 6" id="KW-0732">Signal</keyword>
<sequence length="763" mass="87090">MRKTYWGTAVLLAALFFSCNRRSGPAPQIPLQDGWKFKPTDNLEFARPDFDDRGWTNIGVDKTWNKQGFPKYEGFGWYRIKVIIPSSLKKKAYLQDSVIFHLGRIDDFDQVFLNGELIGENLKNMPPGSKPNDAYKNLKYSFWDVPRRYSLPADDPRIRWDRENVIAVRVFDWGVAGGIYSGDLRIAMPEEREYFSLRFDRHIFQEKNGQWQKTLKIKNKAEKYSIEGRIRILVKNNISGKAIYQGDESFQLQPGTAHSFRYSLPKQQQSASAQYTVLFENSGDTLTFTEGVPYILTPPEKERPQINGALVYGQRPGKPFLYRIAATGRRPMSFLAVNLPEGLMLDTETGIITGKVNKRGVYKIRLIAENELGKDEKTLTVKIGDTIALTPPMGWNSWNCWGLSVTQERVYAAAKSFVESGLADHGWTYINIDDGWEIYGKSQEAKRTPDGEIRTNEKFPEMKKLGKDIHALGLKFGIYSSPGPLTCGGYTASYGYEERDAHTFADWGIDYLKYDLCTYRDLMTDQNDPKELMPPYKKMQKALAKQNRDIVYSLCEYGNGKVWEWGAKVGGNLWRTTGDIWDDWDRMFFIGFNQEEAAPYAGPGHWNDPDMLIVGWVGWGEHLHPTNLTPDEQYTHVSLWALLAAPLLLGNDLTRLDDFTLNLLTNDEVLAVDQDPLGRQGIPVIKEKNIHVYKKELSDGSAAVGIFNTGRATQEYTLYPEKIGIRRGVKVRDLWRQKDLGRLDREFKTVIPPHGVTLIKVSE</sequence>
<evidence type="ECO:0000256" key="6">
    <source>
        <dbReference type="SAM" id="SignalP"/>
    </source>
</evidence>
<dbReference type="InterPro" id="IPR013780">
    <property type="entry name" value="Glyco_hydro_b"/>
</dbReference>
<dbReference type="GO" id="GO:0005509">
    <property type="term" value="F:calcium ion binding"/>
    <property type="evidence" value="ECO:0007669"/>
    <property type="project" value="InterPro"/>
</dbReference>
<keyword evidence="3 5" id="KW-0378">Hydrolase</keyword>
<dbReference type="PANTHER" id="PTHR11452">
    <property type="entry name" value="ALPHA-GALACTOSIDASE/ALPHA-N-ACETYLGALACTOSAMINIDASE"/>
    <property type="match status" value="1"/>
</dbReference>
<dbReference type="EC" id="3.2.1.22" evidence="5"/>
<evidence type="ECO:0000256" key="4">
    <source>
        <dbReference type="ARBA" id="ARBA00023295"/>
    </source>
</evidence>
<dbReference type="Gene3D" id="2.60.120.260">
    <property type="entry name" value="Galactose-binding domain-like"/>
    <property type="match status" value="1"/>
</dbReference>
<dbReference type="GO" id="GO:0016020">
    <property type="term" value="C:membrane"/>
    <property type="evidence" value="ECO:0007669"/>
    <property type="project" value="InterPro"/>
</dbReference>
<reference evidence="8" key="1">
    <citation type="journal article" date="2020" name="mSystems">
        <title>Genome- and Community-Level Interaction Insights into Carbon Utilization and Element Cycling Functions of Hydrothermarchaeota in Hydrothermal Sediment.</title>
        <authorList>
            <person name="Zhou Z."/>
            <person name="Liu Y."/>
            <person name="Xu W."/>
            <person name="Pan J."/>
            <person name="Luo Z.H."/>
            <person name="Li M."/>
        </authorList>
    </citation>
    <scope>NUCLEOTIDE SEQUENCE [LARGE SCALE GENOMIC DNA]</scope>
    <source>
        <strain evidence="8">HyVt-577</strain>
    </source>
</reference>
<evidence type="ECO:0000256" key="1">
    <source>
        <dbReference type="ARBA" id="ARBA00009743"/>
    </source>
</evidence>
<feature type="domain" description="Alpha galactosidase C-terminal" evidence="7">
    <location>
        <begin position="688"/>
        <end position="761"/>
    </location>
</feature>
<dbReference type="PROSITE" id="PS51257">
    <property type="entry name" value="PROKAR_LIPOPROTEIN"/>
    <property type="match status" value="1"/>
</dbReference>
<comment type="similarity">
    <text evidence="1 5">Belongs to the glycosyl hydrolase 27 family.</text>
</comment>
<dbReference type="GO" id="GO:0004557">
    <property type="term" value="F:alpha-galactosidase activity"/>
    <property type="evidence" value="ECO:0007669"/>
    <property type="project" value="UniProtKB-EC"/>
</dbReference>
<evidence type="ECO:0000256" key="3">
    <source>
        <dbReference type="ARBA" id="ARBA00022801"/>
    </source>
</evidence>
<dbReference type="CDD" id="cd14792">
    <property type="entry name" value="GH27"/>
    <property type="match status" value="1"/>
</dbReference>
<dbReference type="PANTHER" id="PTHR11452:SF75">
    <property type="entry name" value="ALPHA-GALACTOSIDASE MEL1"/>
    <property type="match status" value="1"/>
</dbReference>
<dbReference type="Gene3D" id="2.60.40.1180">
    <property type="entry name" value="Golgi alpha-mannosidase II"/>
    <property type="match status" value="1"/>
</dbReference>
<organism evidence="8">
    <name type="scientific">Caldithrix abyssi</name>
    <dbReference type="NCBI Taxonomy" id="187145"/>
    <lineage>
        <taxon>Bacteria</taxon>
        <taxon>Pseudomonadati</taxon>
        <taxon>Calditrichota</taxon>
        <taxon>Calditrichia</taxon>
        <taxon>Calditrichales</taxon>
        <taxon>Calditrichaceae</taxon>
        <taxon>Caldithrix</taxon>
    </lineage>
</organism>
<dbReference type="Gene3D" id="2.60.40.10">
    <property type="entry name" value="Immunoglobulins"/>
    <property type="match status" value="1"/>
</dbReference>
<evidence type="ECO:0000313" key="8">
    <source>
        <dbReference type="EMBL" id="HGY56733.1"/>
    </source>
</evidence>
<dbReference type="InterPro" id="IPR017853">
    <property type="entry name" value="GH"/>
</dbReference>
<dbReference type="Proteomes" id="UP000885779">
    <property type="component" value="Unassembled WGS sequence"/>
</dbReference>
<dbReference type="PRINTS" id="PR00740">
    <property type="entry name" value="GLHYDRLASE27"/>
</dbReference>
<gene>
    <name evidence="8" type="ORF">ENK44_13590</name>
</gene>
<feature type="chain" id="PRO_5031495073" description="Alpha-galactosidase" evidence="6">
    <location>
        <begin position="24"/>
        <end position="763"/>
    </location>
</feature>
<keyword evidence="4 5" id="KW-0326">Glycosidase</keyword>
<keyword evidence="5" id="KW-1015">Disulfide bond</keyword>
<evidence type="ECO:0000256" key="5">
    <source>
        <dbReference type="RuleBase" id="RU361168"/>
    </source>
</evidence>